<sequence>MSEAVSADLGERSELMWVDVERIFVDRNYQRELRPTRVAQILREFRWSKFEPVVLAEQEGGTFSVIDGQHRVAAGRAHPAVSQIPAAVVRLSGSREEAGAFLDINVNRTAVTTVERFWAGIEAGDEAMLRVQAVLARAGCEVIQAAGVRPASTKTNAVTAVARSIRIYGDAATSDACRALSTAWPADTGALGGIYIQALARLFRNNRSTINAERIVQKLRGSDRKMLAAQAETLRKIGGGDAALNLSKALCEIYNRQLQVNHITIGVKA</sequence>
<dbReference type="Pfam" id="PF20188">
    <property type="entry name" value="DUF6551"/>
    <property type="match status" value="1"/>
</dbReference>
<reference evidence="2" key="1">
    <citation type="journal article" date="2019" name="Int. J. Syst. Evol. Microbiol.">
        <title>The Global Catalogue of Microorganisms (GCM) 10K type strain sequencing project: providing services to taxonomists for standard genome sequencing and annotation.</title>
        <authorList>
            <consortium name="The Broad Institute Genomics Platform"/>
            <consortium name="The Broad Institute Genome Sequencing Center for Infectious Disease"/>
            <person name="Wu L."/>
            <person name="Ma J."/>
        </authorList>
    </citation>
    <scope>NUCLEOTIDE SEQUENCE [LARGE SCALE GENOMIC DNA]</scope>
    <source>
        <strain evidence="2">KCTC 52677</strain>
    </source>
</reference>
<proteinExistence type="predicted"/>
<accession>A0ABV7DAA9</accession>
<dbReference type="InterPro" id="IPR036086">
    <property type="entry name" value="ParB/Sulfiredoxin_sf"/>
</dbReference>
<evidence type="ECO:0000313" key="1">
    <source>
        <dbReference type="EMBL" id="MFC3071508.1"/>
    </source>
</evidence>
<name>A0ABV7DAA9_9HYPH</name>
<organism evidence="1 2">
    <name type="scientific">Shinella pollutisoli</name>
    <dbReference type="NCBI Taxonomy" id="2250594"/>
    <lineage>
        <taxon>Bacteria</taxon>
        <taxon>Pseudomonadati</taxon>
        <taxon>Pseudomonadota</taxon>
        <taxon>Alphaproteobacteria</taxon>
        <taxon>Hyphomicrobiales</taxon>
        <taxon>Rhizobiaceae</taxon>
        <taxon>Shinella</taxon>
    </lineage>
</organism>
<dbReference type="Proteomes" id="UP001595377">
    <property type="component" value="Unassembled WGS sequence"/>
</dbReference>
<dbReference type="InterPro" id="IPR046681">
    <property type="entry name" value="DUF6551"/>
</dbReference>
<keyword evidence="2" id="KW-1185">Reference proteome</keyword>
<dbReference type="SUPFAM" id="SSF110849">
    <property type="entry name" value="ParB/Sulfiredoxin"/>
    <property type="match status" value="1"/>
</dbReference>
<comment type="caution">
    <text evidence="1">The sequence shown here is derived from an EMBL/GenBank/DDBJ whole genome shotgun (WGS) entry which is preliminary data.</text>
</comment>
<gene>
    <name evidence="1" type="ORF">ACFOHH_00140</name>
</gene>
<dbReference type="RefSeq" id="WP_257316077.1">
    <property type="nucleotide sequence ID" value="NZ_JANFDG010000016.1"/>
</dbReference>
<protein>
    <submittedName>
        <fullName evidence="1">DUF6551 family protein</fullName>
    </submittedName>
</protein>
<dbReference type="EMBL" id="JBHRSP010000001">
    <property type="protein sequence ID" value="MFC3071508.1"/>
    <property type="molecule type" value="Genomic_DNA"/>
</dbReference>
<evidence type="ECO:0000313" key="2">
    <source>
        <dbReference type="Proteomes" id="UP001595377"/>
    </source>
</evidence>